<dbReference type="SUPFAM" id="SSF161098">
    <property type="entry name" value="MetI-like"/>
    <property type="match status" value="1"/>
</dbReference>
<keyword evidence="2 7" id="KW-0813">Transport</keyword>
<protein>
    <submittedName>
        <fullName evidence="9">Peptide/nickel transport system permease protein</fullName>
    </submittedName>
</protein>
<evidence type="ECO:0000256" key="4">
    <source>
        <dbReference type="ARBA" id="ARBA00022692"/>
    </source>
</evidence>
<dbReference type="CDD" id="cd06261">
    <property type="entry name" value="TM_PBP2"/>
    <property type="match status" value="1"/>
</dbReference>
<dbReference type="EMBL" id="JBEPSH010000003">
    <property type="protein sequence ID" value="MET4576791.1"/>
    <property type="molecule type" value="Genomic_DNA"/>
</dbReference>
<organism evidence="9 10">
    <name type="scientific">Ottowia thiooxydans</name>
    <dbReference type="NCBI Taxonomy" id="219182"/>
    <lineage>
        <taxon>Bacteria</taxon>
        <taxon>Pseudomonadati</taxon>
        <taxon>Pseudomonadota</taxon>
        <taxon>Betaproteobacteria</taxon>
        <taxon>Burkholderiales</taxon>
        <taxon>Comamonadaceae</taxon>
        <taxon>Ottowia</taxon>
    </lineage>
</organism>
<dbReference type="Pfam" id="PF00528">
    <property type="entry name" value="BPD_transp_1"/>
    <property type="match status" value="1"/>
</dbReference>
<comment type="subcellular location">
    <subcellularLocation>
        <location evidence="1 7">Cell membrane</location>
        <topology evidence="1 7">Multi-pass membrane protein</topology>
    </subcellularLocation>
</comment>
<evidence type="ECO:0000256" key="3">
    <source>
        <dbReference type="ARBA" id="ARBA00022475"/>
    </source>
</evidence>
<keyword evidence="5 7" id="KW-1133">Transmembrane helix</keyword>
<sequence>MCCSIRAFATELIVTMALNSQDSPHVAPQEAAGLGSKRASTWRLVWSNGAVRTGACALALLIFIAVAAPWLGTVDPAAIDPGSINIAPGTRAPFTDLSGDSVDHLFLMGADGFGRDMWSRVAYGARISLFVGLAVAILAVLGGGLIGLLAGYFRKLDGLLMRLMDGFMAIPNILLAIALVSMWRASLLTIILAITIPELPRVARLLRSIVLSVREEPYVEAALALNTPTWKILWRHILPNAVAPLIVHATYVCGSAMLVEAILSFLGIGLSPEIPTWGNIMSEGRVSFNEHPESVLFPGVFLALTVLAVNILGDGLRDTLDPKLRKRGA</sequence>
<feature type="domain" description="ABC transmembrane type-1" evidence="8">
    <location>
        <begin position="129"/>
        <end position="313"/>
    </location>
</feature>
<proteinExistence type="inferred from homology"/>
<evidence type="ECO:0000313" key="10">
    <source>
        <dbReference type="Proteomes" id="UP001549320"/>
    </source>
</evidence>
<dbReference type="Proteomes" id="UP001549320">
    <property type="component" value="Unassembled WGS sequence"/>
</dbReference>
<evidence type="ECO:0000256" key="5">
    <source>
        <dbReference type="ARBA" id="ARBA00022989"/>
    </source>
</evidence>
<name>A0ABV2Q6X5_9BURK</name>
<feature type="transmembrane region" description="Helical" evidence="7">
    <location>
        <begin position="50"/>
        <end position="71"/>
    </location>
</feature>
<evidence type="ECO:0000256" key="2">
    <source>
        <dbReference type="ARBA" id="ARBA00022448"/>
    </source>
</evidence>
<feature type="transmembrane region" description="Helical" evidence="7">
    <location>
        <begin position="127"/>
        <end position="153"/>
    </location>
</feature>
<evidence type="ECO:0000256" key="7">
    <source>
        <dbReference type="RuleBase" id="RU363032"/>
    </source>
</evidence>
<dbReference type="Gene3D" id="1.10.3720.10">
    <property type="entry name" value="MetI-like"/>
    <property type="match status" value="1"/>
</dbReference>
<comment type="similarity">
    <text evidence="7">Belongs to the binding-protein-dependent transport system permease family.</text>
</comment>
<evidence type="ECO:0000256" key="1">
    <source>
        <dbReference type="ARBA" id="ARBA00004651"/>
    </source>
</evidence>
<feature type="transmembrane region" description="Helical" evidence="7">
    <location>
        <begin position="295"/>
        <end position="316"/>
    </location>
</feature>
<dbReference type="InterPro" id="IPR000515">
    <property type="entry name" value="MetI-like"/>
</dbReference>
<dbReference type="PANTHER" id="PTHR43386">
    <property type="entry name" value="OLIGOPEPTIDE TRANSPORT SYSTEM PERMEASE PROTEIN APPC"/>
    <property type="match status" value="1"/>
</dbReference>
<evidence type="ECO:0000259" key="8">
    <source>
        <dbReference type="PROSITE" id="PS50928"/>
    </source>
</evidence>
<keyword evidence="4 7" id="KW-0812">Transmembrane</keyword>
<keyword evidence="6 7" id="KW-0472">Membrane</keyword>
<evidence type="ECO:0000313" key="9">
    <source>
        <dbReference type="EMBL" id="MET4576791.1"/>
    </source>
</evidence>
<gene>
    <name evidence="9" type="ORF">ABIE13_001900</name>
</gene>
<evidence type="ECO:0000256" key="6">
    <source>
        <dbReference type="ARBA" id="ARBA00023136"/>
    </source>
</evidence>
<reference evidence="9 10" key="1">
    <citation type="submission" date="2024-06" db="EMBL/GenBank/DDBJ databases">
        <title>Sorghum-associated microbial communities from plants grown in Nebraska, USA.</title>
        <authorList>
            <person name="Schachtman D."/>
        </authorList>
    </citation>
    <scope>NUCLEOTIDE SEQUENCE [LARGE SCALE GENOMIC DNA]</scope>
    <source>
        <strain evidence="9 10">2709</strain>
    </source>
</reference>
<feature type="transmembrane region" description="Helical" evidence="7">
    <location>
        <begin position="173"/>
        <end position="196"/>
    </location>
</feature>
<keyword evidence="3" id="KW-1003">Cell membrane</keyword>
<accession>A0ABV2Q6X5</accession>
<dbReference type="InterPro" id="IPR035906">
    <property type="entry name" value="MetI-like_sf"/>
</dbReference>
<keyword evidence="10" id="KW-1185">Reference proteome</keyword>
<dbReference type="PROSITE" id="PS50928">
    <property type="entry name" value="ABC_TM1"/>
    <property type="match status" value="1"/>
</dbReference>
<dbReference type="InterPro" id="IPR050366">
    <property type="entry name" value="BP-dependent_transpt_permease"/>
</dbReference>
<comment type="caution">
    <text evidence="9">The sequence shown here is derived from an EMBL/GenBank/DDBJ whole genome shotgun (WGS) entry which is preliminary data.</text>
</comment>
<dbReference type="PANTHER" id="PTHR43386:SF6">
    <property type="entry name" value="ABC TRANSPORTER PERMEASE PROTEIN"/>
    <property type="match status" value="1"/>
</dbReference>